<dbReference type="AlphaFoldDB" id="A0A430G6P5"/>
<gene>
    <name evidence="1" type="ORF">DAH66_06310</name>
</gene>
<accession>A0A430G6P5</accession>
<dbReference type="EMBL" id="QQYZ01000004">
    <property type="protein sequence ID" value="RSY88179.1"/>
    <property type="molecule type" value="Genomic_DNA"/>
</dbReference>
<name>A0A430G6P5_9SPHN</name>
<dbReference type="Proteomes" id="UP000287746">
    <property type="component" value="Unassembled WGS sequence"/>
</dbReference>
<evidence type="ECO:0000313" key="1">
    <source>
        <dbReference type="EMBL" id="RSY88179.1"/>
    </source>
</evidence>
<sequence>MLLMIGYLTTPVSSAGVSLSEFWAWVRYLAAVTPDADLRLTKGFSNLDAHQKTILSDDFGMGVPMLWLNRKLGFDRICDGRYFVQRVAATVGATAVKVAKKGSFKTPDFVARDTSGVWHIIECKGTQSGHDYSTRQIGERRPFAWGGAAQKMSIKFPRNHTGQRLVCGLSIGPHSGSFGTRLTIVDPEPDDPFKVRPRDIRLAEDAAERGVLAKALRLSGFLATAEAMAAPWGASPFDLPRATRVAENRRQEFIADRDATARAELESVGALDTVFSEGLQFRGRELALTLPRPIEIGGKMIRKAYIRQGVNADVLEAMRERPTVEEPLADVAGGWRSALGRTMVEADELSAEMDFGTVFRSRIDLA</sequence>
<evidence type="ECO:0000313" key="2">
    <source>
        <dbReference type="Proteomes" id="UP000287746"/>
    </source>
</evidence>
<protein>
    <submittedName>
        <fullName evidence="1">Uncharacterized protein</fullName>
    </submittedName>
</protein>
<organism evidence="1 2">
    <name type="scientific">Sphingomonas koreensis</name>
    <dbReference type="NCBI Taxonomy" id="93064"/>
    <lineage>
        <taxon>Bacteria</taxon>
        <taxon>Pseudomonadati</taxon>
        <taxon>Pseudomonadota</taxon>
        <taxon>Alphaproteobacteria</taxon>
        <taxon>Sphingomonadales</taxon>
        <taxon>Sphingomonadaceae</taxon>
        <taxon>Sphingomonas</taxon>
    </lineage>
</organism>
<comment type="caution">
    <text evidence="1">The sequence shown here is derived from an EMBL/GenBank/DDBJ whole genome shotgun (WGS) entry which is preliminary data.</text>
</comment>
<reference evidence="2" key="1">
    <citation type="submission" date="2018-07" db="EMBL/GenBank/DDBJ databases">
        <title>Genomic and Epidemiologic Investigation of an Indolent Hospital Outbreak.</title>
        <authorList>
            <person name="Johnson R.C."/>
            <person name="Deming C."/>
            <person name="Conlan S."/>
            <person name="Zellmer C.J."/>
            <person name="Michelin A.V."/>
            <person name="Lee-Lin S.-Q."/>
            <person name="Thomas P.J."/>
            <person name="Park M."/>
            <person name="Weingarten R.A."/>
            <person name="Less J."/>
            <person name="Dekker J.P."/>
            <person name="Frank K.M."/>
            <person name="Musser K.A."/>
            <person name="Mcquiston J.R."/>
            <person name="Henderson D.K."/>
            <person name="Lau A.F."/>
            <person name="Palmore T.N."/>
            <person name="Segre J.A."/>
        </authorList>
    </citation>
    <scope>NUCLEOTIDE SEQUENCE [LARGE SCALE GENOMIC DNA]</scope>
    <source>
        <strain evidence="2">SK-CDC1_0717</strain>
    </source>
</reference>
<proteinExistence type="predicted"/>